<gene>
    <name evidence="2" type="ORF">K8V08_01205</name>
</gene>
<dbReference type="InterPro" id="IPR037523">
    <property type="entry name" value="VOC_core"/>
</dbReference>
<evidence type="ECO:0000313" key="3">
    <source>
        <dbReference type="Proteomes" id="UP000784435"/>
    </source>
</evidence>
<dbReference type="Pfam" id="PF00903">
    <property type="entry name" value="Glyoxalase"/>
    <property type="match status" value="1"/>
</dbReference>
<dbReference type="InterPro" id="IPR029068">
    <property type="entry name" value="Glyas_Bleomycin-R_OHBP_Dase"/>
</dbReference>
<accession>A0A921MCM3</accession>
<evidence type="ECO:0000259" key="1">
    <source>
        <dbReference type="PROSITE" id="PS51819"/>
    </source>
</evidence>
<dbReference type="EMBL" id="DYUK01000024">
    <property type="protein sequence ID" value="HJG79011.1"/>
    <property type="molecule type" value="Genomic_DNA"/>
</dbReference>
<reference evidence="2" key="1">
    <citation type="journal article" date="2021" name="PeerJ">
        <title>Extensive microbial diversity within the chicken gut microbiome revealed by metagenomics and culture.</title>
        <authorList>
            <person name="Gilroy R."/>
            <person name="Ravi A."/>
            <person name="Getino M."/>
            <person name="Pursley I."/>
            <person name="Horton D.L."/>
            <person name="Alikhan N.F."/>
            <person name="Baker D."/>
            <person name="Gharbi K."/>
            <person name="Hall N."/>
            <person name="Watson M."/>
            <person name="Adriaenssens E.M."/>
            <person name="Foster-Nyarko E."/>
            <person name="Jarju S."/>
            <person name="Secka A."/>
            <person name="Antonio M."/>
            <person name="Oren A."/>
            <person name="Chaudhuri R.R."/>
            <person name="La Ragione R."/>
            <person name="Hildebrand F."/>
            <person name="Pallen M.J."/>
        </authorList>
    </citation>
    <scope>NUCLEOTIDE SEQUENCE</scope>
    <source>
        <strain evidence="2">ChiGjej5B5-7349</strain>
    </source>
</reference>
<evidence type="ECO:0000313" key="2">
    <source>
        <dbReference type="EMBL" id="HJG79011.1"/>
    </source>
</evidence>
<dbReference type="AlphaFoldDB" id="A0A921MCM3"/>
<proteinExistence type="predicted"/>
<name>A0A921MCM3_9MICO</name>
<sequence>MNIRTIFITRYVDDHDTAIDWYSQLFGRRPDDAPVPVCREWNLQTGVVFQVIRQPERAGEQSFAFGISDFQQTADSLESAGLPSTDEWQVVGFGDLTFLELRDPEGVQTGLLNT</sequence>
<comment type="caution">
    <text evidence="2">The sequence shown here is derived from an EMBL/GenBank/DDBJ whole genome shotgun (WGS) entry which is preliminary data.</text>
</comment>
<dbReference type="PROSITE" id="PS51819">
    <property type="entry name" value="VOC"/>
    <property type="match status" value="1"/>
</dbReference>
<dbReference type="Gene3D" id="3.10.180.10">
    <property type="entry name" value="2,3-Dihydroxybiphenyl 1,2-Dioxygenase, domain 1"/>
    <property type="match status" value="1"/>
</dbReference>
<protein>
    <recommendedName>
        <fullName evidence="1">VOC domain-containing protein</fullName>
    </recommendedName>
</protein>
<dbReference type="SUPFAM" id="SSF54593">
    <property type="entry name" value="Glyoxalase/Bleomycin resistance protein/Dihydroxybiphenyl dioxygenase"/>
    <property type="match status" value="1"/>
</dbReference>
<dbReference type="InterPro" id="IPR004360">
    <property type="entry name" value="Glyas_Fos-R_dOase_dom"/>
</dbReference>
<dbReference type="Proteomes" id="UP000784435">
    <property type="component" value="Unassembled WGS sequence"/>
</dbReference>
<organism evidence="2 3">
    <name type="scientific">Brevibacterium senegalense</name>
    <dbReference type="NCBI Taxonomy" id="1033736"/>
    <lineage>
        <taxon>Bacteria</taxon>
        <taxon>Bacillati</taxon>
        <taxon>Actinomycetota</taxon>
        <taxon>Actinomycetes</taxon>
        <taxon>Micrococcales</taxon>
        <taxon>Brevibacteriaceae</taxon>
        <taxon>Brevibacterium</taxon>
    </lineage>
</organism>
<reference evidence="2" key="2">
    <citation type="submission" date="2021-09" db="EMBL/GenBank/DDBJ databases">
        <authorList>
            <person name="Gilroy R."/>
        </authorList>
    </citation>
    <scope>NUCLEOTIDE SEQUENCE</scope>
    <source>
        <strain evidence="2">ChiGjej5B5-7349</strain>
    </source>
</reference>
<feature type="domain" description="VOC" evidence="1">
    <location>
        <begin position="4"/>
        <end position="114"/>
    </location>
</feature>